<dbReference type="GO" id="GO:0006730">
    <property type="term" value="P:one-carbon metabolic process"/>
    <property type="evidence" value="ECO:0007669"/>
    <property type="project" value="TreeGrafter"/>
</dbReference>
<dbReference type="EMBL" id="JAINDJ010000002">
    <property type="protein sequence ID" value="KAG9459129.1"/>
    <property type="molecule type" value="Genomic_DNA"/>
</dbReference>
<evidence type="ECO:0000313" key="3">
    <source>
        <dbReference type="EMBL" id="KAG9459129.1"/>
    </source>
</evidence>
<evidence type="ECO:0000313" key="4">
    <source>
        <dbReference type="Proteomes" id="UP000825729"/>
    </source>
</evidence>
<evidence type="ECO:0000256" key="1">
    <source>
        <dbReference type="SAM" id="SignalP"/>
    </source>
</evidence>
<dbReference type="PANTHER" id="PTHR18952">
    <property type="entry name" value="CARBONIC ANHYDRASE"/>
    <property type="match status" value="1"/>
</dbReference>
<dbReference type="Pfam" id="PF00194">
    <property type="entry name" value="Carb_anhydrase"/>
    <property type="match status" value="1"/>
</dbReference>
<organism evidence="3 4">
    <name type="scientific">Aristolochia fimbriata</name>
    <name type="common">White veined hardy Dutchman's pipe vine</name>
    <dbReference type="NCBI Taxonomy" id="158543"/>
    <lineage>
        <taxon>Eukaryota</taxon>
        <taxon>Viridiplantae</taxon>
        <taxon>Streptophyta</taxon>
        <taxon>Embryophyta</taxon>
        <taxon>Tracheophyta</taxon>
        <taxon>Spermatophyta</taxon>
        <taxon>Magnoliopsida</taxon>
        <taxon>Magnoliidae</taxon>
        <taxon>Piperales</taxon>
        <taxon>Aristolochiaceae</taxon>
        <taxon>Aristolochia</taxon>
    </lineage>
</organism>
<gene>
    <name evidence="3" type="ORF">H6P81_003637</name>
</gene>
<dbReference type="CDD" id="cd03124">
    <property type="entry name" value="alpha_CA_prokaryotic_like"/>
    <property type="match status" value="1"/>
</dbReference>
<dbReference type="PROSITE" id="PS51144">
    <property type="entry name" value="ALPHA_CA_2"/>
    <property type="match status" value="1"/>
</dbReference>
<sequence length="267" mass="29518">MAMGDSRVILVGIVSLLLGAASNAHIIANEVSFTYTGMSGPSNWGNLSPDYAVCSNGKQQSPIDIKKDDISSKKECLSRDYQDANATLVNNGFNIGIKMEGDAGALDLNGKKYTLQQLHWHSPAEHTIKGVRHPAELHLVHRSKDDEIAVVAILYKFGDADPFLKQMKDQLAALDKEVCKGDEESHIPLGVIKTKQLDKETRKYYRYMGSLTVPPCQENVSWSILGKVREMSLEQLNALRAPLGTGYTKNARPLQELNGRKVELHQC</sequence>
<evidence type="ECO:0000259" key="2">
    <source>
        <dbReference type="PROSITE" id="PS51144"/>
    </source>
</evidence>
<dbReference type="GO" id="GO:0004089">
    <property type="term" value="F:carbonate dehydratase activity"/>
    <property type="evidence" value="ECO:0007669"/>
    <property type="project" value="InterPro"/>
</dbReference>
<dbReference type="SMART" id="SM01057">
    <property type="entry name" value="Carb_anhydrase"/>
    <property type="match status" value="1"/>
</dbReference>
<dbReference type="AlphaFoldDB" id="A0AAV7FF33"/>
<dbReference type="Gene3D" id="3.10.200.10">
    <property type="entry name" value="Alpha carbonic anhydrase"/>
    <property type="match status" value="1"/>
</dbReference>
<name>A0AAV7FF33_ARIFI</name>
<proteinExistence type="predicted"/>
<dbReference type="Proteomes" id="UP000825729">
    <property type="component" value="Unassembled WGS sequence"/>
</dbReference>
<feature type="domain" description="Alpha-carbonic anhydrase" evidence="2">
    <location>
        <begin position="31"/>
        <end position="266"/>
    </location>
</feature>
<dbReference type="PANTHER" id="PTHR18952:SF236">
    <property type="entry name" value="ALPHA CARBONIC ANHYDRASE 1, CHLOROPLASTIC"/>
    <property type="match status" value="1"/>
</dbReference>
<keyword evidence="4" id="KW-1185">Reference proteome</keyword>
<dbReference type="GO" id="GO:0008270">
    <property type="term" value="F:zinc ion binding"/>
    <property type="evidence" value="ECO:0007669"/>
    <property type="project" value="InterPro"/>
</dbReference>
<feature type="chain" id="PRO_5043675517" description="Alpha-carbonic anhydrase domain-containing protein" evidence="1">
    <location>
        <begin position="25"/>
        <end position="267"/>
    </location>
</feature>
<dbReference type="SUPFAM" id="SSF51069">
    <property type="entry name" value="Carbonic anhydrase"/>
    <property type="match status" value="1"/>
</dbReference>
<keyword evidence="1" id="KW-0732">Signal</keyword>
<comment type="caution">
    <text evidence="3">The sequence shown here is derived from an EMBL/GenBank/DDBJ whole genome shotgun (WGS) entry which is preliminary data.</text>
</comment>
<reference evidence="3 4" key="1">
    <citation type="submission" date="2021-07" db="EMBL/GenBank/DDBJ databases">
        <title>The Aristolochia fimbriata genome: insights into angiosperm evolution, floral development and chemical biosynthesis.</title>
        <authorList>
            <person name="Jiao Y."/>
        </authorList>
    </citation>
    <scope>NUCLEOTIDE SEQUENCE [LARGE SCALE GENOMIC DNA]</scope>
    <source>
        <strain evidence="3">IBCAS-2021</strain>
        <tissue evidence="3">Leaf</tissue>
    </source>
</reference>
<feature type="signal peptide" evidence="1">
    <location>
        <begin position="1"/>
        <end position="24"/>
    </location>
</feature>
<dbReference type="InterPro" id="IPR001148">
    <property type="entry name" value="CA_dom"/>
</dbReference>
<dbReference type="InterPro" id="IPR023561">
    <property type="entry name" value="Carbonic_anhydrase_a-class"/>
</dbReference>
<dbReference type="InterPro" id="IPR041891">
    <property type="entry name" value="Alpha_CA_prokaryot-like"/>
</dbReference>
<dbReference type="InterPro" id="IPR036398">
    <property type="entry name" value="CA_dom_sf"/>
</dbReference>
<protein>
    <recommendedName>
        <fullName evidence="2">Alpha-carbonic anhydrase domain-containing protein</fullName>
    </recommendedName>
</protein>
<accession>A0AAV7FF33</accession>